<feature type="non-terminal residue" evidence="1">
    <location>
        <position position="125"/>
    </location>
</feature>
<protein>
    <submittedName>
        <fullName evidence="1">Uncharacterized protein</fullName>
    </submittedName>
</protein>
<accession>X1DV70</accession>
<organism evidence="1">
    <name type="scientific">marine sediment metagenome</name>
    <dbReference type="NCBI Taxonomy" id="412755"/>
    <lineage>
        <taxon>unclassified sequences</taxon>
        <taxon>metagenomes</taxon>
        <taxon>ecological metagenomes</taxon>
    </lineage>
</organism>
<proteinExistence type="predicted"/>
<dbReference type="EMBL" id="BART01039248">
    <property type="protein sequence ID" value="GAH12110.1"/>
    <property type="molecule type" value="Genomic_DNA"/>
</dbReference>
<sequence>VLIVVGSIILAGASFTSYKLIKRSKRIHQEYRQKIYNKYMDVLNLDYFIIIEKRTGLNIYEKVLAGKDMDASLITGFLEAIRSFGIELTGANEQSQTIKLEYQQSKIIMSEFKDFRILLIMKENP</sequence>
<comment type="caution">
    <text evidence="1">The sequence shown here is derived from an EMBL/GenBank/DDBJ whole genome shotgun (WGS) entry which is preliminary data.</text>
</comment>
<gene>
    <name evidence="1" type="ORF">S01H4_64619</name>
</gene>
<evidence type="ECO:0000313" key="1">
    <source>
        <dbReference type="EMBL" id="GAH12110.1"/>
    </source>
</evidence>
<name>X1DV70_9ZZZZ</name>
<reference evidence="1" key="1">
    <citation type="journal article" date="2014" name="Front. Microbiol.">
        <title>High frequency of phylogenetically diverse reductive dehalogenase-homologous genes in deep subseafloor sedimentary metagenomes.</title>
        <authorList>
            <person name="Kawai M."/>
            <person name="Futagami T."/>
            <person name="Toyoda A."/>
            <person name="Takaki Y."/>
            <person name="Nishi S."/>
            <person name="Hori S."/>
            <person name="Arai W."/>
            <person name="Tsubouchi T."/>
            <person name="Morono Y."/>
            <person name="Uchiyama I."/>
            <person name="Ito T."/>
            <person name="Fujiyama A."/>
            <person name="Inagaki F."/>
            <person name="Takami H."/>
        </authorList>
    </citation>
    <scope>NUCLEOTIDE SEQUENCE</scope>
    <source>
        <strain evidence="1">Expedition CK06-06</strain>
    </source>
</reference>
<feature type="non-terminal residue" evidence="1">
    <location>
        <position position="1"/>
    </location>
</feature>
<dbReference type="AlphaFoldDB" id="X1DV70"/>